<evidence type="ECO:0000313" key="6">
    <source>
        <dbReference type="EMBL" id="SEL11652.1"/>
    </source>
</evidence>
<dbReference type="RefSeq" id="WP_093323047.1">
    <property type="nucleotide sequence ID" value="NZ_FOAF01000001.1"/>
</dbReference>
<evidence type="ECO:0000256" key="2">
    <source>
        <dbReference type="ARBA" id="ARBA00023125"/>
    </source>
</evidence>
<evidence type="ECO:0000259" key="5">
    <source>
        <dbReference type="PROSITE" id="PS50977"/>
    </source>
</evidence>
<evidence type="ECO:0000313" key="7">
    <source>
        <dbReference type="Proteomes" id="UP000199421"/>
    </source>
</evidence>
<proteinExistence type="predicted"/>
<organism evidence="6 7">
    <name type="scientific">Olivibacter domesticus</name>
    <name type="common">Pseudosphingobacterium domesticum</name>
    <dbReference type="NCBI Taxonomy" id="407022"/>
    <lineage>
        <taxon>Bacteria</taxon>
        <taxon>Pseudomonadati</taxon>
        <taxon>Bacteroidota</taxon>
        <taxon>Sphingobacteriia</taxon>
        <taxon>Sphingobacteriales</taxon>
        <taxon>Sphingobacteriaceae</taxon>
        <taxon>Olivibacter</taxon>
    </lineage>
</organism>
<dbReference type="STRING" id="407022.SAMN05661044_02043"/>
<dbReference type="PRINTS" id="PR00455">
    <property type="entry name" value="HTHTETR"/>
</dbReference>
<evidence type="ECO:0000256" key="3">
    <source>
        <dbReference type="ARBA" id="ARBA00023163"/>
    </source>
</evidence>
<dbReference type="GO" id="GO:0003677">
    <property type="term" value="F:DNA binding"/>
    <property type="evidence" value="ECO:0007669"/>
    <property type="project" value="UniProtKB-UniRule"/>
</dbReference>
<feature type="DNA-binding region" description="H-T-H motif" evidence="4">
    <location>
        <begin position="28"/>
        <end position="47"/>
    </location>
</feature>
<dbReference type="Proteomes" id="UP000199421">
    <property type="component" value="Unassembled WGS sequence"/>
</dbReference>
<dbReference type="InterPro" id="IPR001647">
    <property type="entry name" value="HTH_TetR"/>
</dbReference>
<evidence type="ECO:0000256" key="1">
    <source>
        <dbReference type="ARBA" id="ARBA00023015"/>
    </source>
</evidence>
<dbReference type="PANTHER" id="PTHR47506">
    <property type="entry name" value="TRANSCRIPTIONAL REGULATORY PROTEIN"/>
    <property type="match status" value="1"/>
</dbReference>
<gene>
    <name evidence="6" type="ORF">SAMN05661044_02043</name>
</gene>
<sequence>MSKAATTRLTILQKAFYLIYRKGYQATSIDDIIATTQVTKGAFFYHFKSKEEMGLAMIHEIMYPGMYASMIKPLLDADDPLNEIYEMMKALLLKNPFFEVKYGCPAINLIDEMAPLNEAFRKALMQLIVQWQEAIKNTLLIAQKKGKINKELMPEQIALFVSSGYSGIRNMGKIFGKTCYKTYLNELKKYLLQQ</sequence>
<protein>
    <submittedName>
        <fullName evidence="6">Transcriptional regulator, TetR family</fullName>
    </submittedName>
</protein>
<reference evidence="7" key="1">
    <citation type="submission" date="2016-10" db="EMBL/GenBank/DDBJ databases">
        <authorList>
            <person name="Varghese N."/>
            <person name="Submissions S."/>
        </authorList>
    </citation>
    <scope>NUCLEOTIDE SEQUENCE [LARGE SCALE GENOMIC DNA]</scope>
    <source>
        <strain evidence="7">DSM 18733</strain>
    </source>
</reference>
<dbReference type="EMBL" id="FOAF01000001">
    <property type="protein sequence ID" value="SEL11652.1"/>
    <property type="molecule type" value="Genomic_DNA"/>
</dbReference>
<accession>A0A1H7MKD0</accession>
<keyword evidence="1" id="KW-0805">Transcription regulation</keyword>
<evidence type="ECO:0000256" key="4">
    <source>
        <dbReference type="PROSITE-ProRule" id="PRU00335"/>
    </source>
</evidence>
<dbReference type="InterPro" id="IPR009057">
    <property type="entry name" value="Homeodomain-like_sf"/>
</dbReference>
<dbReference type="Pfam" id="PF00440">
    <property type="entry name" value="TetR_N"/>
    <property type="match status" value="1"/>
</dbReference>
<dbReference type="InterPro" id="IPR023772">
    <property type="entry name" value="DNA-bd_HTH_TetR-type_CS"/>
</dbReference>
<dbReference type="InterPro" id="IPR011075">
    <property type="entry name" value="TetR_C"/>
</dbReference>
<dbReference type="PROSITE" id="PS01081">
    <property type="entry name" value="HTH_TETR_1"/>
    <property type="match status" value="1"/>
</dbReference>
<dbReference type="AlphaFoldDB" id="A0A1H7MKD0"/>
<dbReference type="OrthoDB" id="9798857at2"/>
<keyword evidence="2 4" id="KW-0238">DNA-binding</keyword>
<dbReference type="InterPro" id="IPR036271">
    <property type="entry name" value="Tet_transcr_reg_TetR-rel_C_sf"/>
</dbReference>
<feature type="domain" description="HTH tetR-type" evidence="5">
    <location>
        <begin position="5"/>
        <end position="65"/>
    </location>
</feature>
<dbReference type="PANTHER" id="PTHR47506:SF6">
    <property type="entry name" value="HTH-TYPE TRANSCRIPTIONAL REPRESSOR NEMR"/>
    <property type="match status" value="1"/>
</dbReference>
<dbReference type="PROSITE" id="PS50977">
    <property type="entry name" value="HTH_TETR_2"/>
    <property type="match status" value="1"/>
</dbReference>
<name>A0A1H7MKD0_OLID1</name>
<dbReference type="Gene3D" id="1.10.357.10">
    <property type="entry name" value="Tetracycline Repressor, domain 2"/>
    <property type="match status" value="1"/>
</dbReference>
<keyword evidence="7" id="KW-1185">Reference proteome</keyword>
<dbReference type="SUPFAM" id="SSF46689">
    <property type="entry name" value="Homeodomain-like"/>
    <property type="match status" value="1"/>
</dbReference>
<keyword evidence="3" id="KW-0804">Transcription</keyword>
<dbReference type="SUPFAM" id="SSF48498">
    <property type="entry name" value="Tetracyclin repressor-like, C-terminal domain"/>
    <property type="match status" value="1"/>
</dbReference>
<dbReference type="Pfam" id="PF16925">
    <property type="entry name" value="TetR_C_13"/>
    <property type="match status" value="1"/>
</dbReference>